<sequence>MTILHKGLFGDGRGDPERPLRCPRELVRTPSLTFVVPRDVAETYEGRAATAVWGEGMTHHATLMDVGPGSAIPDPPPRITDWLPSWSLRLTWLPPKCCHGCPSGVGLDESDQPIGYPIKRALAKKFSSNSFADKSNKDIEAGLR</sequence>
<gene>
    <name evidence="1" type="ORF">B296_00023978</name>
</gene>
<name>A0A426YHB4_ENSVE</name>
<evidence type="ECO:0000313" key="1">
    <source>
        <dbReference type="EMBL" id="RRT51103.1"/>
    </source>
</evidence>
<evidence type="ECO:0000313" key="2">
    <source>
        <dbReference type="Proteomes" id="UP000287651"/>
    </source>
</evidence>
<protein>
    <submittedName>
        <fullName evidence="1">Uncharacterized protein</fullName>
    </submittedName>
</protein>
<organism evidence="1 2">
    <name type="scientific">Ensete ventricosum</name>
    <name type="common">Abyssinian banana</name>
    <name type="synonym">Musa ensete</name>
    <dbReference type="NCBI Taxonomy" id="4639"/>
    <lineage>
        <taxon>Eukaryota</taxon>
        <taxon>Viridiplantae</taxon>
        <taxon>Streptophyta</taxon>
        <taxon>Embryophyta</taxon>
        <taxon>Tracheophyta</taxon>
        <taxon>Spermatophyta</taxon>
        <taxon>Magnoliopsida</taxon>
        <taxon>Liliopsida</taxon>
        <taxon>Zingiberales</taxon>
        <taxon>Musaceae</taxon>
        <taxon>Ensete</taxon>
    </lineage>
</organism>
<reference evidence="1 2" key="1">
    <citation type="journal article" date="2014" name="Agronomy (Basel)">
        <title>A Draft Genome Sequence for Ensete ventricosum, the Drought-Tolerant Tree Against Hunger.</title>
        <authorList>
            <person name="Harrison J."/>
            <person name="Moore K.A."/>
            <person name="Paszkiewicz K."/>
            <person name="Jones T."/>
            <person name="Grant M."/>
            <person name="Ambacheew D."/>
            <person name="Muzemil S."/>
            <person name="Studholme D.J."/>
        </authorList>
    </citation>
    <scope>NUCLEOTIDE SEQUENCE [LARGE SCALE GENOMIC DNA]</scope>
</reference>
<comment type="caution">
    <text evidence="1">The sequence shown here is derived from an EMBL/GenBank/DDBJ whole genome shotgun (WGS) entry which is preliminary data.</text>
</comment>
<accession>A0A426YHB4</accession>
<proteinExistence type="predicted"/>
<dbReference type="Proteomes" id="UP000287651">
    <property type="component" value="Unassembled WGS sequence"/>
</dbReference>
<dbReference type="EMBL" id="AMZH03012393">
    <property type="protein sequence ID" value="RRT51103.1"/>
    <property type="molecule type" value="Genomic_DNA"/>
</dbReference>
<dbReference type="AlphaFoldDB" id="A0A426YHB4"/>